<feature type="domain" description="Myb/SANT-like DNA-binding" evidence="2">
    <location>
        <begin position="23"/>
        <end position="97"/>
    </location>
</feature>
<dbReference type="Proteomes" id="UP000007110">
    <property type="component" value="Unassembled WGS sequence"/>
</dbReference>
<sequence>MKKSSSKSAKDLSNLPEAWHRHYTDQERRILVQLVLDRIDIIEQNMKDQYTLECKQKAWTEVVQRFNADVRCNHQRDIRQIKKFWDNIKTRAKRMVTDQRLQKTMSGELSAATSAAPLLSEDGTDLDALAEDSIAEKVIYFMKFTACQHHTTQMSNNSFEGDDDEEEENMQIYTESEYESMVRSEGDVIVCDDEPQSGPPAPKRYVLESRSFRDPPLPFPGPAAETSEFMGTGGYMEQSRDSSSSIQVTASSQHEVAQPSFSGHQHSTSAPANGTASRVTMATNSVTTPSYDGGWVVENSVNSNGSRSGPSATAAAKSSPRGNRQTIKKLRKEEYELRIRKLRLDVKYARIEHDERLMVIRAQRELLDSLKPNPLSIISSLFK</sequence>
<dbReference type="AlphaFoldDB" id="A0A7M7PHL5"/>
<dbReference type="InterPro" id="IPR028002">
    <property type="entry name" value="Myb_DNA-bind_5"/>
</dbReference>
<dbReference type="RefSeq" id="XP_030852025.1">
    <property type="nucleotide sequence ID" value="XM_030996165.1"/>
</dbReference>
<dbReference type="PANTHER" id="PTHR21411">
    <property type="entry name" value="APONTIC"/>
    <property type="match status" value="1"/>
</dbReference>
<dbReference type="InParanoid" id="A0A7M7PHL5"/>
<reference evidence="4" key="1">
    <citation type="submission" date="2015-02" db="EMBL/GenBank/DDBJ databases">
        <title>Genome sequencing for Strongylocentrotus purpuratus.</title>
        <authorList>
            <person name="Murali S."/>
            <person name="Liu Y."/>
            <person name="Vee V."/>
            <person name="English A."/>
            <person name="Wang M."/>
            <person name="Skinner E."/>
            <person name="Han Y."/>
            <person name="Muzny D.M."/>
            <person name="Worley K.C."/>
            <person name="Gibbs R.A."/>
        </authorList>
    </citation>
    <scope>NUCLEOTIDE SEQUENCE</scope>
</reference>
<keyword evidence="4" id="KW-1185">Reference proteome</keyword>
<organism evidence="3 4">
    <name type="scientific">Strongylocentrotus purpuratus</name>
    <name type="common">Purple sea urchin</name>
    <dbReference type="NCBI Taxonomy" id="7668"/>
    <lineage>
        <taxon>Eukaryota</taxon>
        <taxon>Metazoa</taxon>
        <taxon>Echinodermata</taxon>
        <taxon>Eleutherozoa</taxon>
        <taxon>Echinozoa</taxon>
        <taxon>Echinoidea</taxon>
        <taxon>Euechinoidea</taxon>
        <taxon>Echinacea</taxon>
        <taxon>Camarodonta</taxon>
        <taxon>Echinidea</taxon>
        <taxon>Strongylocentrotidae</taxon>
        <taxon>Strongylocentrotus</taxon>
    </lineage>
</organism>
<dbReference type="OrthoDB" id="3066195at2759"/>
<dbReference type="EnsemblMetazoa" id="XM_030996165">
    <property type="protein sequence ID" value="XP_030852025"/>
    <property type="gene ID" value="LOC105438078"/>
</dbReference>
<feature type="region of interest" description="Disordered" evidence="1">
    <location>
        <begin position="235"/>
        <end position="276"/>
    </location>
</feature>
<evidence type="ECO:0000313" key="3">
    <source>
        <dbReference type="EnsemblMetazoa" id="XP_030852025"/>
    </source>
</evidence>
<evidence type="ECO:0000259" key="2">
    <source>
        <dbReference type="Pfam" id="PF13873"/>
    </source>
</evidence>
<dbReference type="OMA" id="EAWHRHY"/>
<name>A0A7M7PHL5_STRPU</name>
<evidence type="ECO:0000313" key="4">
    <source>
        <dbReference type="Proteomes" id="UP000007110"/>
    </source>
</evidence>
<dbReference type="Pfam" id="PF13873">
    <property type="entry name" value="Myb_DNA-bind_5"/>
    <property type="match status" value="1"/>
</dbReference>
<feature type="compositionally biased region" description="Polar residues" evidence="1">
    <location>
        <begin position="299"/>
        <end position="311"/>
    </location>
</feature>
<feature type="compositionally biased region" description="Low complexity" evidence="1">
    <location>
        <begin position="242"/>
        <end position="252"/>
    </location>
</feature>
<feature type="compositionally biased region" description="Polar residues" evidence="1">
    <location>
        <begin position="253"/>
        <end position="276"/>
    </location>
</feature>
<accession>A0A7M7PHL5</accession>
<dbReference type="KEGG" id="spu:105438078"/>
<proteinExistence type="predicted"/>
<protein>
    <recommendedName>
        <fullName evidence="2">Myb/SANT-like DNA-binding domain-containing protein</fullName>
    </recommendedName>
</protein>
<reference evidence="3" key="2">
    <citation type="submission" date="2021-01" db="UniProtKB">
        <authorList>
            <consortium name="EnsemblMetazoa"/>
        </authorList>
    </citation>
    <scope>IDENTIFICATION</scope>
</reference>
<dbReference type="PANTHER" id="PTHR21411:SF0">
    <property type="entry name" value="REGULATORY PROTEIN ZESTE"/>
    <property type="match status" value="1"/>
</dbReference>
<feature type="region of interest" description="Disordered" evidence="1">
    <location>
        <begin position="298"/>
        <end position="325"/>
    </location>
</feature>
<evidence type="ECO:0000256" key="1">
    <source>
        <dbReference type="SAM" id="MobiDB-lite"/>
    </source>
</evidence>
<dbReference type="GeneID" id="105438078"/>